<protein>
    <submittedName>
        <fullName evidence="2">Beta-galactosidase, domain 2</fullName>
    </submittedName>
</protein>
<dbReference type="InterPro" id="IPR037110">
    <property type="entry name" value="Betagal_dom2_sf"/>
</dbReference>
<dbReference type="InterPro" id="IPR036833">
    <property type="entry name" value="BetaGal_dom3_sf"/>
</dbReference>
<proteinExistence type="predicted"/>
<dbReference type="Proteomes" id="UP000030104">
    <property type="component" value="Unassembled WGS sequence"/>
</dbReference>
<sequence>MLATLAVNGTSRAPLPIAVTALLGNETWINFDVVGYADFTSTDSTRYTLTLSTNIGHIEIPQLGGYLMLTGRDSKFHVTDYDVGCINPINSSIEIFTYARGSGSTIILESQPSSREMASKYNNKFALAVQWHVTPARRIVRVADLQAYLLWRNEAYSYWVMELPVSGPIGNYSSLLKSLVVVNAGYLIRAADLINKQRLLTGDVNSTTEIEVIFITATKLKGITFNGEVLHTSKTSNWNLWGSVRCNPPKSDIPDLSNLKWKFIDSLPEIQASYDDSAWKPYTKISKHDPRQLETPSSLYSMNCGSHIGSLLYRGHLNANGQESNVLLNVSGELNLGSPFVIKVLIDHIGQDEETPGIDTIKVPPGILNYRI</sequence>
<dbReference type="STRING" id="40296.A0A0A2LPK9"/>
<dbReference type="PhylomeDB" id="A0A0A2LPK9"/>
<evidence type="ECO:0000313" key="3">
    <source>
        <dbReference type="Proteomes" id="UP000030104"/>
    </source>
</evidence>
<dbReference type="SMART" id="SM01029">
    <property type="entry name" value="BetaGal_dom2"/>
    <property type="match status" value="1"/>
</dbReference>
<dbReference type="EMBL" id="JQGA01000016">
    <property type="protein sequence ID" value="KGO78190.1"/>
    <property type="molecule type" value="Genomic_DNA"/>
</dbReference>
<keyword evidence="3" id="KW-1185">Reference proteome</keyword>
<dbReference type="InterPro" id="IPR008979">
    <property type="entry name" value="Galactose-bd-like_sf"/>
</dbReference>
<dbReference type="Gene3D" id="2.60.390.10">
    <property type="entry name" value="Beta-galactosidase, domain 3"/>
    <property type="match status" value="1"/>
</dbReference>
<dbReference type="HOGENOM" id="CLU_744152_0_0_1"/>
<dbReference type="SUPFAM" id="SSF51011">
    <property type="entry name" value="Glycosyl hydrolase domain"/>
    <property type="match status" value="1"/>
</dbReference>
<dbReference type="Gene3D" id="2.102.20.10">
    <property type="entry name" value="Beta-galactosidase, domain 2"/>
    <property type="match status" value="1"/>
</dbReference>
<evidence type="ECO:0000313" key="2">
    <source>
        <dbReference type="EMBL" id="KGO78190.1"/>
    </source>
</evidence>
<gene>
    <name evidence="2" type="ORF">PITC_034050</name>
</gene>
<dbReference type="Pfam" id="PF10435">
    <property type="entry name" value="BetaGal_dom2"/>
    <property type="match status" value="1"/>
</dbReference>
<dbReference type="SUPFAM" id="SSF117100">
    <property type="entry name" value="Beta-galactosidase LacA, domain 3"/>
    <property type="match status" value="1"/>
</dbReference>
<dbReference type="Gene3D" id="2.60.120.260">
    <property type="entry name" value="Galactose-binding domain-like"/>
    <property type="match status" value="2"/>
</dbReference>
<comment type="caution">
    <text evidence="2">The sequence shown here is derived from an EMBL/GenBank/DDBJ whole genome shotgun (WGS) entry which is preliminary data.</text>
</comment>
<organism evidence="2 3">
    <name type="scientific">Penicillium italicum</name>
    <name type="common">Blue mold</name>
    <dbReference type="NCBI Taxonomy" id="40296"/>
    <lineage>
        <taxon>Eukaryota</taxon>
        <taxon>Fungi</taxon>
        <taxon>Dikarya</taxon>
        <taxon>Ascomycota</taxon>
        <taxon>Pezizomycotina</taxon>
        <taxon>Eurotiomycetes</taxon>
        <taxon>Eurotiomycetidae</taxon>
        <taxon>Eurotiales</taxon>
        <taxon>Aspergillaceae</taxon>
        <taxon>Penicillium</taxon>
    </lineage>
</organism>
<reference evidence="2 3" key="1">
    <citation type="journal article" date="2015" name="Mol. Plant Microbe Interact.">
        <title>Genome, transcriptome, and functional analyses of Penicillium expansum provide new insights into secondary metabolism and pathogenicity.</title>
        <authorList>
            <person name="Ballester A.R."/>
            <person name="Marcet-Houben M."/>
            <person name="Levin E."/>
            <person name="Sela N."/>
            <person name="Selma-Lazaro C."/>
            <person name="Carmona L."/>
            <person name="Wisniewski M."/>
            <person name="Droby S."/>
            <person name="Gonzalez-Candelas L."/>
            <person name="Gabaldon T."/>
        </authorList>
    </citation>
    <scope>NUCLEOTIDE SEQUENCE [LARGE SCALE GENOMIC DNA]</scope>
    <source>
        <strain evidence="2 3">PHI-1</strain>
    </source>
</reference>
<name>A0A0A2LPK9_PENIT</name>
<dbReference type="AlphaFoldDB" id="A0A0A2LPK9"/>
<dbReference type="InterPro" id="IPR018954">
    <property type="entry name" value="Betagal_dom2"/>
</dbReference>
<accession>A0A0A2LPK9</accession>
<dbReference type="Pfam" id="PF13363">
    <property type="entry name" value="BetaGal_dom3"/>
    <property type="match status" value="1"/>
</dbReference>
<dbReference type="OrthoDB" id="1657402at2759"/>
<evidence type="ECO:0000259" key="1">
    <source>
        <dbReference type="SMART" id="SM01029"/>
    </source>
</evidence>
<dbReference type="SUPFAM" id="SSF49785">
    <property type="entry name" value="Galactose-binding domain-like"/>
    <property type="match status" value="1"/>
</dbReference>
<dbReference type="InterPro" id="IPR025972">
    <property type="entry name" value="BetaGal_dom3"/>
</dbReference>
<feature type="domain" description="Beta-galactosidase" evidence="1">
    <location>
        <begin position="1"/>
        <end position="158"/>
    </location>
</feature>